<gene>
    <name evidence="3" type="ORF">R6G86_07405</name>
</gene>
<dbReference type="SUPFAM" id="SSF52540">
    <property type="entry name" value="P-loop containing nucleoside triphosphate hydrolases"/>
    <property type="match status" value="1"/>
</dbReference>
<evidence type="ECO:0000313" key="4">
    <source>
        <dbReference type="Proteomes" id="UP001275049"/>
    </source>
</evidence>
<evidence type="ECO:0000259" key="2">
    <source>
        <dbReference type="Pfam" id="PF19044"/>
    </source>
</evidence>
<keyword evidence="3" id="KW-0547">Nucleotide-binding</keyword>
<dbReference type="InterPro" id="IPR043964">
    <property type="entry name" value="P-loop_TraG"/>
</dbReference>
<dbReference type="Gene3D" id="3.40.50.300">
    <property type="entry name" value="P-loop containing nucleotide triphosphate hydrolases"/>
    <property type="match status" value="1"/>
</dbReference>
<dbReference type="CDD" id="cd01127">
    <property type="entry name" value="TrwB_TraG_TraD_VirD4"/>
    <property type="match status" value="1"/>
</dbReference>
<reference evidence="3 4" key="1">
    <citation type="submission" date="2023-10" db="EMBL/GenBank/DDBJ databases">
        <title>Whole Genome based description of the genera Actinobaculum and Actinotignum reveals a complex phylogenetic relationship within the species included in the genus Actinotignum.</title>
        <authorList>
            <person name="Jensen C.S."/>
            <person name="Dargis R."/>
            <person name="Kemp M."/>
            <person name="Christensen J.J."/>
        </authorList>
    </citation>
    <scope>NUCLEOTIDE SEQUENCE [LARGE SCALE GENOMIC DNA]</scope>
    <source>
        <strain evidence="3 4">SLA_B974</strain>
    </source>
</reference>
<dbReference type="NCBIfam" id="NF045971">
    <property type="entry name" value="conju_CD1110"/>
    <property type="match status" value="1"/>
</dbReference>
<dbReference type="Pfam" id="PF19044">
    <property type="entry name" value="P-loop_TraG"/>
    <property type="match status" value="1"/>
</dbReference>
<feature type="domain" description="TraG P-loop" evidence="2">
    <location>
        <begin position="465"/>
        <end position="769"/>
    </location>
</feature>
<dbReference type="GO" id="GO:0005524">
    <property type="term" value="F:ATP binding"/>
    <property type="evidence" value="ECO:0007669"/>
    <property type="project" value="UniProtKB-KW"/>
</dbReference>
<organism evidence="3 4">
    <name type="scientific">Actinotignum urinale</name>
    <dbReference type="NCBI Taxonomy" id="190146"/>
    <lineage>
        <taxon>Bacteria</taxon>
        <taxon>Bacillati</taxon>
        <taxon>Actinomycetota</taxon>
        <taxon>Actinomycetes</taxon>
        <taxon>Actinomycetales</taxon>
        <taxon>Actinomycetaceae</taxon>
        <taxon>Actinotignum</taxon>
    </lineage>
</organism>
<keyword evidence="3" id="KW-0067">ATP-binding</keyword>
<sequence length="816" mass="91341">MSRKKSTVKNAPGEPRGKRAVKNGRKKTKSEKKTEKTIQRARNNEKKSRMGTAQLIQYEGIADSGLAYLGDGRYSVTLELEDISYQLAPEETQQNIVESYARFLNGHLAGQDIQISVINRVLDADRVAADIRMDMRGDGYDMQRQDYNNLINHRVTSHGNTQTRKFITLTTKTESEDEARTMLSRLATEDQALLRSVGGCKARLLSGVERVNLVQSLLRPLAREFTYEDMVGSGLTTKEIIAPLVMDVKAKDRLAVTSEGTRVWKMMILRDLPVWMSDRLIKEITDIPLDCALSLHLKPIDQAEGLALVKRQIASMDIQRSNTQRKLAKQGLGEEHMSHELQHSYSEAVALRELMEKSNEKLFSATIIVGVCATTNDELDEAVERIRRVCGKHSCSLEDTRYMQIDAFNAILPLGVCRIPIARTITTAVGAVMVPFTTQELMVKGGMYYGLNALSKNVIAADRTKGMNSNAFILGTSGSGKSQHAKFEMMQLFLRRPHDEILIIDPEREYVPLSRELHANRVVISGGSTDCINPLALNTDIAWSEGDPIREKTSYVVTLCEVLLGGVNGLSSIKRSLIDRAAGAMYRDFLSGAYDNQPTLNDLREKLASYEESEAQEIAVELEMYTKEGSGAGFSGQTNIDRRNRITVYDISDLSSDLQTFGMMVVLDEVWSRIAYNKSRGVRTWLYIDEFHLLFANDKAAEYCQAIYKRVRKWGAAATGITQNIEELLANDRARLMLSNADGLFLLNQQSTDADALVDLLSLSAQQREYFTNTPPGNGLLRMGPSVIPFDNTMDRDSHIYKVFSTTFREVEAQIS</sequence>
<proteinExistence type="predicted"/>
<feature type="region of interest" description="Disordered" evidence="1">
    <location>
        <begin position="1"/>
        <end position="51"/>
    </location>
</feature>
<dbReference type="PANTHER" id="PTHR30121">
    <property type="entry name" value="UNCHARACTERIZED PROTEIN YJGR-RELATED"/>
    <property type="match status" value="1"/>
</dbReference>
<feature type="compositionally biased region" description="Basic and acidic residues" evidence="1">
    <location>
        <begin position="31"/>
        <end position="48"/>
    </location>
</feature>
<dbReference type="EMBL" id="JAWNGA010000013">
    <property type="protein sequence ID" value="MDY5133563.1"/>
    <property type="molecule type" value="Genomic_DNA"/>
</dbReference>
<name>A0ABU5G8B8_9ACTO</name>
<dbReference type="PANTHER" id="PTHR30121:SF6">
    <property type="entry name" value="SLR6007 PROTEIN"/>
    <property type="match status" value="1"/>
</dbReference>
<protein>
    <submittedName>
        <fullName evidence="3">ATP-binding protein</fullName>
    </submittedName>
</protein>
<keyword evidence="4" id="KW-1185">Reference proteome</keyword>
<comment type="caution">
    <text evidence="3">The sequence shown here is derived from an EMBL/GenBank/DDBJ whole genome shotgun (WGS) entry which is preliminary data.</text>
</comment>
<dbReference type="InterPro" id="IPR027417">
    <property type="entry name" value="P-loop_NTPase"/>
</dbReference>
<dbReference type="InterPro" id="IPR051162">
    <property type="entry name" value="T4SS_component"/>
</dbReference>
<dbReference type="Gene3D" id="1.10.8.730">
    <property type="match status" value="1"/>
</dbReference>
<feature type="compositionally biased region" description="Basic residues" evidence="1">
    <location>
        <begin position="18"/>
        <end position="30"/>
    </location>
</feature>
<accession>A0ABU5G8B8</accession>
<evidence type="ECO:0000313" key="3">
    <source>
        <dbReference type="EMBL" id="MDY5133563.1"/>
    </source>
</evidence>
<evidence type="ECO:0000256" key="1">
    <source>
        <dbReference type="SAM" id="MobiDB-lite"/>
    </source>
</evidence>
<dbReference type="RefSeq" id="WP_320755461.1">
    <property type="nucleotide sequence ID" value="NZ_JAWNGA010000013.1"/>
</dbReference>
<dbReference type="Proteomes" id="UP001275049">
    <property type="component" value="Unassembled WGS sequence"/>
</dbReference>